<dbReference type="GO" id="GO:0003677">
    <property type="term" value="F:DNA binding"/>
    <property type="evidence" value="ECO:0007669"/>
    <property type="project" value="InterPro"/>
</dbReference>
<dbReference type="Pfam" id="PF02452">
    <property type="entry name" value="PemK_toxin"/>
    <property type="match status" value="1"/>
</dbReference>
<reference evidence="1 2" key="1">
    <citation type="submission" date="2018-04" db="EMBL/GenBank/DDBJ databases">
        <title>Active sludge and wastewater microbial communities from Klosterneuburg, Austria.</title>
        <authorList>
            <person name="Wagner M."/>
        </authorList>
    </citation>
    <scope>NUCLEOTIDE SEQUENCE [LARGE SCALE GENOMIC DNA]</scope>
    <source>
        <strain evidence="1 2">Nm49</strain>
    </source>
</reference>
<dbReference type="GO" id="GO:0016075">
    <property type="term" value="P:rRNA catabolic process"/>
    <property type="evidence" value="ECO:0007669"/>
    <property type="project" value="TreeGrafter"/>
</dbReference>
<dbReference type="Proteomes" id="UP000244128">
    <property type="component" value="Unassembled WGS sequence"/>
</dbReference>
<accession>A0A2T5I4H4</accession>
<dbReference type="Gene3D" id="2.30.30.110">
    <property type="match status" value="1"/>
</dbReference>
<dbReference type="SUPFAM" id="SSF50118">
    <property type="entry name" value="Cell growth inhibitor/plasmid maintenance toxic component"/>
    <property type="match status" value="1"/>
</dbReference>
<evidence type="ECO:0000313" key="1">
    <source>
        <dbReference type="EMBL" id="PTQ78731.1"/>
    </source>
</evidence>
<organism evidence="1 2">
    <name type="scientific">Nitrosomonas oligotropha</name>
    <dbReference type="NCBI Taxonomy" id="42354"/>
    <lineage>
        <taxon>Bacteria</taxon>
        <taxon>Pseudomonadati</taxon>
        <taxon>Pseudomonadota</taxon>
        <taxon>Betaproteobacteria</taxon>
        <taxon>Nitrosomonadales</taxon>
        <taxon>Nitrosomonadaceae</taxon>
        <taxon>Nitrosomonas</taxon>
    </lineage>
</organism>
<dbReference type="InterPro" id="IPR003477">
    <property type="entry name" value="PemK-like"/>
</dbReference>
<dbReference type="EMBL" id="QAOI01000001">
    <property type="protein sequence ID" value="PTQ78731.1"/>
    <property type="molecule type" value="Genomic_DNA"/>
</dbReference>
<name>A0A2T5I4H4_9PROT</name>
<dbReference type="InterPro" id="IPR011067">
    <property type="entry name" value="Plasmid_toxin/cell-grow_inhib"/>
</dbReference>
<dbReference type="PANTHER" id="PTHR33988">
    <property type="entry name" value="ENDORIBONUCLEASE MAZF-RELATED"/>
    <property type="match status" value="1"/>
</dbReference>
<dbReference type="PANTHER" id="PTHR33988:SF2">
    <property type="entry name" value="ENDORIBONUCLEASE MAZF"/>
    <property type="match status" value="1"/>
</dbReference>
<comment type="caution">
    <text evidence="1">The sequence shown here is derived from an EMBL/GenBank/DDBJ whole genome shotgun (WGS) entry which is preliminary data.</text>
</comment>
<gene>
    <name evidence="1" type="ORF">C8R26_10146</name>
</gene>
<dbReference type="AlphaFoldDB" id="A0A2T5I4H4"/>
<proteinExistence type="predicted"/>
<dbReference type="GO" id="GO:0006402">
    <property type="term" value="P:mRNA catabolic process"/>
    <property type="evidence" value="ECO:0007669"/>
    <property type="project" value="TreeGrafter"/>
</dbReference>
<protein>
    <submittedName>
        <fullName evidence="1">Transcriptional modulator of MazE/toxin MazF</fullName>
    </submittedName>
</protein>
<dbReference type="RefSeq" id="WP_107801621.1">
    <property type="nucleotide sequence ID" value="NZ_QAOI01000001.1"/>
</dbReference>
<dbReference type="GO" id="GO:0004521">
    <property type="term" value="F:RNA endonuclease activity"/>
    <property type="evidence" value="ECO:0007669"/>
    <property type="project" value="TreeGrafter"/>
</dbReference>
<evidence type="ECO:0000313" key="2">
    <source>
        <dbReference type="Proteomes" id="UP000244128"/>
    </source>
</evidence>
<sequence>MSKVSRFQVWLVQLDPTQGSEINKTRPCVVISPDELSALSTVLMAPMTTQGFEFPCRVACSFKGKQGLILLDQIRVVDKMRLVKKLGVIDEATQMDLCQRLQEFFVY</sequence>